<protein>
    <submittedName>
        <fullName evidence="2">Cyclin-dependent kinase inhibitor 3 family protein</fullName>
    </submittedName>
</protein>
<accession>A0ABT0PBU8</accession>
<dbReference type="PROSITE" id="PS00383">
    <property type="entry name" value="TYR_PHOSPHATASE_1"/>
    <property type="match status" value="1"/>
</dbReference>
<sequence>MTTDHPVWFVPVAGCGGKIGMTPCPGTKKASLDASLIVLKDEGVEAVLTLMMADEMERNNVSDLDEKVTQHGMKWFHLPIRDDQAPGEEFREGWDKYRNQVHDLLSKGKHIAIHCKGGSGRTGLIAIQILLERGVSLEDASLLVKSQRPKALTPVPHQDYIQAFAQSLS</sequence>
<dbReference type="Gene3D" id="3.90.190.10">
    <property type="entry name" value="Protein tyrosine phosphatase superfamily"/>
    <property type="match status" value="1"/>
</dbReference>
<dbReference type="Pfam" id="PF22785">
    <property type="entry name" value="Tc-R-P"/>
    <property type="match status" value="1"/>
</dbReference>
<evidence type="ECO:0000259" key="1">
    <source>
        <dbReference type="PROSITE" id="PS50056"/>
    </source>
</evidence>
<proteinExistence type="predicted"/>
<dbReference type="Proteomes" id="UP001203338">
    <property type="component" value="Unassembled WGS sequence"/>
</dbReference>
<dbReference type="GO" id="GO:0004860">
    <property type="term" value="F:protein kinase inhibitor activity"/>
    <property type="evidence" value="ECO:0007669"/>
    <property type="project" value="UniProtKB-KW"/>
</dbReference>
<dbReference type="InterPro" id="IPR016130">
    <property type="entry name" value="Tyr_Pase_AS"/>
</dbReference>
<dbReference type="CDD" id="cd14505">
    <property type="entry name" value="CDKN3-like"/>
    <property type="match status" value="1"/>
</dbReference>
<dbReference type="PROSITE" id="PS50056">
    <property type="entry name" value="TYR_PHOSPHATASE_2"/>
    <property type="match status" value="1"/>
</dbReference>
<keyword evidence="2" id="KW-0649">Protein kinase inhibitor</keyword>
<dbReference type="EMBL" id="JAMFLX010000003">
    <property type="protein sequence ID" value="MCL6268854.1"/>
    <property type="molecule type" value="Genomic_DNA"/>
</dbReference>
<reference evidence="2 3" key="1">
    <citation type="submission" date="2022-05" db="EMBL/GenBank/DDBJ databases">
        <authorList>
            <person name="Park J.-S."/>
        </authorList>
    </citation>
    <scope>NUCLEOTIDE SEQUENCE [LARGE SCALE GENOMIC DNA]</scope>
    <source>
        <strain evidence="2 3">2012CJ34-2</strain>
    </source>
</reference>
<comment type="caution">
    <text evidence="2">The sequence shown here is derived from an EMBL/GenBank/DDBJ whole genome shotgun (WGS) entry which is preliminary data.</text>
</comment>
<dbReference type="SUPFAM" id="SSF52799">
    <property type="entry name" value="(Phosphotyrosine protein) phosphatases II"/>
    <property type="match status" value="1"/>
</dbReference>
<gene>
    <name evidence="2" type="ORF">M3P05_02670</name>
</gene>
<dbReference type="RefSeq" id="WP_249697692.1">
    <property type="nucleotide sequence ID" value="NZ_JAMFLX010000003.1"/>
</dbReference>
<organism evidence="2 3">
    <name type="scientific">Parendozoicomonas callyspongiae</name>
    <dbReference type="NCBI Taxonomy" id="2942213"/>
    <lineage>
        <taxon>Bacteria</taxon>
        <taxon>Pseudomonadati</taxon>
        <taxon>Pseudomonadota</taxon>
        <taxon>Gammaproteobacteria</taxon>
        <taxon>Oceanospirillales</taxon>
        <taxon>Endozoicomonadaceae</taxon>
        <taxon>Parendozoicomonas</taxon>
    </lineage>
</organism>
<keyword evidence="3" id="KW-1185">Reference proteome</keyword>
<feature type="domain" description="Tyrosine specific protein phosphatases" evidence="1">
    <location>
        <begin position="95"/>
        <end position="149"/>
    </location>
</feature>
<evidence type="ECO:0000313" key="3">
    <source>
        <dbReference type="Proteomes" id="UP001203338"/>
    </source>
</evidence>
<dbReference type="InterPro" id="IPR029021">
    <property type="entry name" value="Prot-tyrosine_phosphatase-like"/>
</dbReference>
<dbReference type="InterPro" id="IPR000387">
    <property type="entry name" value="Tyr_Pase_dom"/>
</dbReference>
<name>A0ABT0PBU8_9GAMM</name>
<evidence type="ECO:0000313" key="2">
    <source>
        <dbReference type="EMBL" id="MCL6268854.1"/>
    </source>
</evidence>